<dbReference type="RefSeq" id="WP_256182243.1">
    <property type="nucleotide sequence ID" value="NZ_JANFYT010000034.1"/>
</dbReference>
<name>A0AAW5K3G8_9BACT</name>
<gene>
    <name evidence="3" type="ORF">NE630_13050</name>
</gene>
<evidence type="ECO:0000259" key="2">
    <source>
        <dbReference type="PROSITE" id="PS50011"/>
    </source>
</evidence>
<dbReference type="AlphaFoldDB" id="A0AAW5K3G8"/>
<dbReference type="InterPro" id="IPR011009">
    <property type="entry name" value="Kinase-like_dom_sf"/>
</dbReference>
<dbReference type="PANTHER" id="PTHR44167:SF24">
    <property type="entry name" value="SERINE_THREONINE-PROTEIN KINASE CHK2"/>
    <property type="match status" value="1"/>
</dbReference>
<dbReference type="EMBL" id="JANFYT010000034">
    <property type="protein sequence ID" value="MCQ4815360.1"/>
    <property type="molecule type" value="Genomic_DNA"/>
</dbReference>
<dbReference type="Gene3D" id="1.10.510.10">
    <property type="entry name" value="Transferase(Phosphotransferase) domain 1"/>
    <property type="match status" value="1"/>
</dbReference>
<dbReference type="Gene3D" id="3.30.200.20">
    <property type="entry name" value="Phosphorylase Kinase, domain 1"/>
    <property type="match status" value="1"/>
</dbReference>
<keyword evidence="4" id="KW-1185">Reference proteome</keyword>
<dbReference type="Pfam" id="PF00069">
    <property type="entry name" value="Pkinase"/>
    <property type="match status" value="1"/>
</dbReference>
<sequence length="290" mass="32841">MIISKDDRQFIKIPDKISTSQTLYTIDDTTGRLGAGGNAAVYECVDRQGNNRAIKFLLNFSDKARKRFAQEVDVLLKLDDPHIIKCVDNGELNGVDTKTNKNFIIPFLVMEKADMNIVGYMRKAEGTLGYNVYAPQIRGLAHALNKLHKIAVHRDIKPENILVRGETWLLSDLGLCTAIDEEERIDVTKTQERIGPKYWLSPEASDRIYFGTQEIDVASDVYQLCAVFWFIITRRYPLGVIEDDDYPSHDGVVCKELLKALKYNKGKRTQSSTALYESICKATIDREVAV</sequence>
<evidence type="ECO:0000313" key="3">
    <source>
        <dbReference type="EMBL" id="MCQ4815360.1"/>
    </source>
</evidence>
<protein>
    <submittedName>
        <fullName evidence="3">Protein kinase</fullName>
    </submittedName>
</protein>
<dbReference type="InterPro" id="IPR017441">
    <property type="entry name" value="Protein_kinase_ATP_BS"/>
</dbReference>
<dbReference type="Proteomes" id="UP001205919">
    <property type="component" value="Unassembled WGS sequence"/>
</dbReference>
<accession>A0AAW5K3G8</accession>
<keyword evidence="3" id="KW-0418">Kinase</keyword>
<dbReference type="InterPro" id="IPR000719">
    <property type="entry name" value="Prot_kinase_dom"/>
</dbReference>
<dbReference type="SMART" id="SM00220">
    <property type="entry name" value="S_TKc"/>
    <property type="match status" value="1"/>
</dbReference>
<dbReference type="SUPFAM" id="SSF56112">
    <property type="entry name" value="Protein kinase-like (PK-like)"/>
    <property type="match status" value="1"/>
</dbReference>
<proteinExistence type="predicted"/>
<evidence type="ECO:0000313" key="4">
    <source>
        <dbReference type="Proteomes" id="UP001205919"/>
    </source>
</evidence>
<evidence type="ECO:0000256" key="1">
    <source>
        <dbReference type="PROSITE-ProRule" id="PRU10141"/>
    </source>
</evidence>
<dbReference type="GO" id="GO:0004672">
    <property type="term" value="F:protein kinase activity"/>
    <property type="evidence" value="ECO:0007669"/>
    <property type="project" value="InterPro"/>
</dbReference>
<keyword evidence="1" id="KW-0547">Nucleotide-binding</keyword>
<feature type="binding site" evidence="1">
    <location>
        <position position="55"/>
    </location>
    <ligand>
        <name>ATP</name>
        <dbReference type="ChEBI" id="CHEBI:30616"/>
    </ligand>
</feature>
<organism evidence="3 4">
    <name type="scientific">Cloacibacillus evryensis</name>
    <dbReference type="NCBI Taxonomy" id="508460"/>
    <lineage>
        <taxon>Bacteria</taxon>
        <taxon>Thermotogati</taxon>
        <taxon>Synergistota</taxon>
        <taxon>Synergistia</taxon>
        <taxon>Synergistales</taxon>
        <taxon>Synergistaceae</taxon>
        <taxon>Cloacibacillus</taxon>
    </lineage>
</organism>
<dbReference type="GO" id="GO:0005524">
    <property type="term" value="F:ATP binding"/>
    <property type="evidence" value="ECO:0007669"/>
    <property type="project" value="UniProtKB-UniRule"/>
</dbReference>
<keyword evidence="1" id="KW-0067">ATP-binding</keyword>
<feature type="domain" description="Protein kinase" evidence="2">
    <location>
        <begin position="27"/>
        <end position="290"/>
    </location>
</feature>
<comment type="caution">
    <text evidence="3">The sequence shown here is derived from an EMBL/GenBank/DDBJ whole genome shotgun (WGS) entry which is preliminary data.</text>
</comment>
<dbReference type="PROSITE" id="PS50011">
    <property type="entry name" value="PROTEIN_KINASE_DOM"/>
    <property type="match status" value="1"/>
</dbReference>
<keyword evidence="3" id="KW-0808">Transferase</keyword>
<dbReference type="PROSITE" id="PS00107">
    <property type="entry name" value="PROTEIN_KINASE_ATP"/>
    <property type="match status" value="1"/>
</dbReference>
<dbReference type="PANTHER" id="PTHR44167">
    <property type="entry name" value="OVARIAN-SPECIFIC SERINE/THREONINE-PROTEIN KINASE LOK-RELATED"/>
    <property type="match status" value="1"/>
</dbReference>
<reference evidence="3 4" key="1">
    <citation type="submission" date="2022-06" db="EMBL/GenBank/DDBJ databases">
        <title>Isolation of gut microbiota from human fecal samples.</title>
        <authorList>
            <person name="Pamer E.G."/>
            <person name="Barat B."/>
            <person name="Waligurski E."/>
            <person name="Medina S."/>
            <person name="Paddock L."/>
            <person name="Mostad J."/>
        </authorList>
    </citation>
    <scope>NUCLEOTIDE SEQUENCE [LARGE SCALE GENOMIC DNA]</scope>
    <source>
        <strain evidence="3 4">DFI.9.90</strain>
    </source>
</reference>